<proteinExistence type="predicted"/>
<reference evidence="1 2" key="1">
    <citation type="journal article" date="2021" name="Sci. Rep.">
        <title>The genome of the diatom Chaetoceros tenuissimus carries an ancient integrated fragment of an extant virus.</title>
        <authorList>
            <person name="Hongo Y."/>
            <person name="Kimura K."/>
            <person name="Takaki Y."/>
            <person name="Yoshida Y."/>
            <person name="Baba S."/>
            <person name="Kobayashi G."/>
            <person name="Nagasaki K."/>
            <person name="Hano T."/>
            <person name="Tomaru Y."/>
        </authorList>
    </citation>
    <scope>NUCLEOTIDE SEQUENCE [LARGE SCALE GENOMIC DNA]</scope>
    <source>
        <strain evidence="1 2">NIES-3715</strain>
    </source>
</reference>
<evidence type="ECO:0000313" key="1">
    <source>
        <dbReference type="EMBL" id="GFH59762.1"/>
    </source>
</evidence>
<sequence>MNFTQLLFNLFALQISKDSKSQRSESSHNVKAYARFSPLIGGPRFLPIHVEVMIMETTTDEMNSGNGSEKTLLRRIDFIPKDAEKIETILKLVTFQNVPAIIRDRTLTYGYEKDNDESLNVLNPINVGFSRMEALLQNSVSIEKMNFILPLDIDGIANIDYMKSLSLCVKSKEGSELNLLNNNCYSFAYDILQSLKG</sequence>
<protein>
    <submittedName>
        <fullName evidence="1">Uncharacterized protein</fullName>
    </submittedName>
</protein>
<evidence type="ECO:0000313" key="2">
    <source>
        <dbReference type="Proteomes" id="UP001054902"/>
    </source>
</evidence>
<dbReference type="AlphaFoldDB" id="A0AAD3HDE2"/>
<accession>A0AAD3HDE2</accession>
<dbReference type="EMBL" id="BLLK01000069">
    <property type="protein sequence ID" value="GFH59762.1"/>
    <property type="molecule type" value="Genomic_DNA"/>
</dbReference>
<organism evidence="1 2">
    <name type="scientific">Chaetoceros tenuissimus</name>
    <dbReference type="NCBI Taxonomy" id="426638"/>
    <lineage>
        <taxon>Eukaryota</taxon>
        <taxon>Sar</taxon>
        <taxon>Stramenopiles</taxon>
        <taxon>Ochrophyta</taxon>
        <taxon>Bacillariophyta</taxon>
        <taxon>Coscinodiscophyceae</taxon>
        <taxon>Chaetocerotophycidae</taxon>
        <taxon>Chaetocerotales</taxon>
        <taxon>Chaetocerotaceae</taxon>
        <taxon>Chaetoceros</taxon>
    </lineage>
</organism>
<name>A0AAD3HDE2_9STRA</name>
<dbReference type="Proteomes" id="UP001054902">
    <property type="component" value="Unassembled WGS sequence"/>
</dbReference>
<keyword evidence="2" id="KW-1185">Reference proteome</keyword>
<comment type="caution">
    <text evidence="1">The sequence shown here is derived from an EMBL/GenBank/DDBJ whole genome shotgun (WGS) entry which is preliminary data.</text>
</comment>
<gene>
    <name evidence="1" type="ORF">CTEN210_16238</name>
</gene>